<dbReference type="Ensembl" id="ENSMUNT00000028556.1">
    <property type="protein sequence ID" value="ENSMUNP00000027804.1"/>
    <property type="gene ID" value="ENSMUNG00000019153.1"/>
</dbReference>
<keyword evidence="2" id="KW-0808">Transferase</keyword>
<dbReference type="InterPro" id="IPR051052">
    <property type="entry name" value="Diverse_substrate_MTase"/>
</dbReference>
<keyword evidence="4" id="KW-1185">Reference proteome</keyword>
<dbReference type="AlphaFoldDB" id="A0A8V5G9L0"/>
<dbReference type="GO" id="GO:0032259">
    <property type="term" value="P:methylation"/>
    <property type="evidence" value="ECO:0007669"/>
    <property type="project" value="UniProtKB-KW"/>
</dbReference>
<reference evidence="3" key="2">
    <citation type="submission" date="2025-08" db="UniProtKB">
        <authorList>
            <consortium name="Ensembl"/>
        </authorList>
    </citation>
    <scope>IDENTIFICATION</scope>
</reference>
<protein>
    <submittedName>
        <fullName evidence="3">Uncharacterized protein</fullName>
    </submittedName>
</protein>
<evidence type="ECO:0000313" key="4">
    <source>
        <dbReference type="Proteomes" id="UP000694405"/>
    </source>
</evidence>
<reference evidence="3" key="3">
    <citation type="submission" date="2025-09" db="UniProtKB">
        <authorList>
            <consortium name="Ensembl"/>
        </authorList>
    </citation>
    <scope>IDENTIFICATION</scope>
</reference>
<accession>A0A8V5G9L0</accession>
<dbReference type="Proteomes" id="UP000694405">
    <property type="component" value="Unassembled WGS sequence"/>
</dbReference>
<name>A0A8V5G9L0_MELUD</name>
<proteinExistence type="predicted"/>
<evidence type="ECO:0000313" key="3">
    <source>
        <dbReference type="Ensembl" id="ENSMUNP00000027804.1"/>
    </source>
</evidence>
<reference evidence="3" key="1">
    <citation type="submission" date="2020-03" db="EMBL/GenBank/DDBJ databases">
        <title>Melopsittacus undulatus (budgerigar) genome, bMelUnd1, maternal haplotype with Z.</title>
        <authorList>
            <person name="Gedman G."/>
            <person name="Mountcastle J."/>
            <person name="Haase B."/>
            <person name="Formenti G."/>
            <person name="Wright T."/>
            <person name="Apodaca J."/>
            <person name="Pelan S."/>
            <person name="Chow W."/>
            <person name="Rhie A."/>
            <person name="Howe K."/>
            <person name="Fedrigo O."/>
            <person name="Jarvis E.D."/>
        </authorList>
    </citation>
    <scope>NUCLEOTIDE SEQUENCE [LARGE SCALE GENOMIC DNA]</scope>
</reference>
<keyword evidence="1" id="KW-0489">Methyltransferase</keyword>
<organism evidence="3 4">
    <name type="scientific">Melopsittacus undulatus</name>
    <name type="common">Budgerigar</name>
    <name type="synonym">Psittacus undulatus</name>
    <dbReference type="NCBI Taxonomy" id="13146"/>
    <lineage>
        <taxon>Eukaryota</taxon>
        <taxon>Metazoa</taxon>
        <taxon>Chordata</taxon>
        <taxon>Craniata</taxon>
        <taxon>Vertebrata</taxon>
        <taxon>Euteleostomi</taxon>
        <taxon>Archelosauria</taxon>
        <taxon>Archosauria</taxon>
        <taxon>Dinosauria</taxon>
        <taxon>Saurischia</taxon>
        <taxon>Theropoda</taxon>
        <taxon>Coelurosauria</taxon>
        <taxon>Aves</taxon>
        <taxon>Neognathae</taxon>
        <taxon>Neoaves</taxon>
        <taxon>Telluraves</taxon>
        <taxon>Australaves</taxon>
        <taxon>Psittaciformes</taxon>
        <taxon>Psittaculidae</taxon>
        <taxon>Melopsittacus</taxon>
    </lineage>
</organism>
<dbReference type="PANTHER" id="PTHR44942:SF4">
    <property type="entry name" value="METHYLTRANSFERASE TYPE 11 DOMAIN-CONTAINING PROTEIN"/>
    <property type="match status" value="1"/>
</dbReference>
<evidence type="ECO:0000256" key="2">
    <source>
        <dbReference type="ARBA" id="ARBA00022679"/>
    </source>
</evidence>
<sequence>MPGVFKKMFMSASDLGPGEAESFQQGCGLVSNALPLQFWDLLLKHSHHRIKLVLEDYKEIFEALPFPDKQRITDIFDTIPMTVAGVVGYLESSSPYQTFMKSDPEAAKSLLQEAEKRMLEVMGVSSRETPVELWVRHVCVLGCKAQ</sequence>
<dbReference type="GO" id="GO:0008168">
    <property type="term" value="F:methyltransferase activity"/>
    <property type="evidence" value="ECO:0007669"/>
    <property type="project" value="UniProtKB-KW"/>
</dbReference>
<evidence type="ECO:0000256" key="1">
    <source>
        <dbReference type="ARBA" id="ARBA00022603"/>
    </source>
</evidence>
<dbReference type="PANTHER" id="PTHR44942">
    <property type="entry name" value="METHYLTRANSF_11 DOMAIN-CONTAINING PROTEIN"/>
    <property type="match status" value="1"/>
</dbReference>